<dbReference type="AlphaFoldDB" id="A0A240AQ22"/>
<dbReference type="PANTHER" id="PTHR10434:SF55">
    <property type="entry name" value="POSSIBLE ACYLTRANSFERASE"/>
    <property type="match status" value="1"/>
</dbReference>
<dbReference type="GO" id="GO:0005886">
    <property type="term" value="C:plasma membrane"/>
    <property type="evidence" value="ECO:0007669"/>
    <property type="project" value="TreeGrafter"/>
</dbReference>
<evidence type="ECO:0000259" key="3">
    <source>
        <dbReference type="SMART" id="SM00563"/>
    </source>
</evidence>
<evidence type="ECO:0000313" key="4">
    <source>
        <dbReference type="EMBL" id="SNV85480.1"/>
    </source>
</evidence>
<dbReference type="EC" id="2.3.1.51" evidence="4"/>
<feature type="domain" description="Phospholipid/glycerol acyltransferase" evidence="3">
    <location>
        <begin position="65"/>
        <end position="180"/>
    </location>
</feature>
<dbReference type="PANTHER" id="PTHR10434">
    <property type="entry name" value="1-ACYL-SN-GLYCEROL-3-PHOSPHATE ACYLTRANSFERASE"/>
    <property type="match status" value="1"/>
</dbReference>
<protein>
    <submittedName>
        <fullName evidence="4">Acyltransferase family protein</fullName>
        <ecNumber evidence="4">2.3.1.51</ecNumber>
    </submittedName>
</protein>
<organism evidence="4 5">
    <name type="scientific">Corynebacterium imitans</name>
    <dbReference type="NCBI Taxonomy" id="156978"/>
    <lineage>
        <taxon>Bacteria</taxon>
        <taxon>Bacillati</taxon>
        <taxon>Actinomycetota</taxon>
        <taxon>Actinomycetes</taxon>
        <taxon>Mycobacteriales</taxon>
        <taxon>Corynebacteriaceae</taxon>
        <taxon>Corynebacterium</taxon>
    </lineage>
</organism>
<proteinExistence type="predicted"/>
<sequence>MTSRAMKKLHGLLVPAAYTQPAAHPEESKERLYPFTVHMFKWLLRLQRISVRIEGAEHIPARGGAVIAGNHTGYYDFMLTGTGPLVHGQRLVRFMAKQSVFEKPVLGRILRTMKHVPVDRENGASAVDAAVRNVRDGYLVGIFPEGTISRSFELADFKTGAARIAAQADAPLIPCVIWGSHRIWTKDLPKQLRGVPVIVRYGAPVALSSDAEEDTRRLKQAMQHMLEQSRAEYEQEFGPFAPGDKWVPASLGGGAPTLEEAAEIYERERAQRKAKKAVKQAKKGT</sequence>
<dbReference type="CDD" id="cd07989">
    <property type="entry name" value="LPLAT_AGPAT-like"/>
    <property type="match status" value="1"/>
</dbReference>
<evidence type="ECO:0000313" key="5">
    <source>
        <dbReference type="Proteomes" id="UP000215374"/>
    </source>
</evidence>
<dbReference type="GO" id="GO:0003841">
    <property type="term" value="F:1-acylglycerol-3-phosphate O-acyltransferase activity"/>
    <property type="evidence" value="ECO:0007669"/>
    <property type="project" value="UniProtKB-EC"/>
</dbReference>
<dbReference type="GO" id="GO:0006654">
    <property type="term" value="P:phosphatidic acid biosynthetic process"/>
    <property type="evidence" value="ECO:0007669"/>
    <property type="project" value="TreeGrafter"/>
</dbReference>
<dbReference type="SMART" id="SM00563">
    <property type="entry name" value="PlsC"/>
    <property type="match status" value="1"/>
</dbReference>
<dbReference type="EMBL" id="LT906467">
    <property type="protein sequence ID" value="SNV85480.1"/>
    <property type="molecule type" value="Genomic_DNA"/>
</dbReference>
<keyword evidence="2 4" id="KW-0012">Acyltransferase</keyword>
<gene>
    <name evidence="4" type="primary">plsC1</name>
    <name evidence="4" type="ORF">SAMEA4535761_02289</name>
</gene>
<evidence type="ECO:0000256" key="2">
    <source>
        <dbReference type="ARBA" id="ARBA00023315"/>
    </source>
</evidence>
<evidence type="ECO:0000256" key="1">
    <source>
        <dbReference type="ARBA" id="ARBA00022679"/>
    </source>
</evidence>
<dbReference type="Pfam" id="PF01553">
    <property type="entry name" value="Acyltransferase"/>
    <property type="match status" value="1"/>
</dbReference>
<name>A0A240AQ22_9CORY</name>
<accession>A0A240AQ22</accession>
<dbReference type="InterPro" id="IPR002123">
    <property type="entry name" value="Plipid/glycerol_acylTrfase"/>
</dbReference>
<reference evidence="4 5" key="1">
    <citation type="submission" date="2017-06" db="EMBL/GenBank/DDBJ databases">
        <authorList>
            <consortium name="Pathogen Informatics"/>
        </authorList>
    </citation>
    <scope>NUCLEOTIDE SEQUENCE [LARGE SCALE GENOMIC DNA]</scope>
    <source>
        <strain evidence="4 5">NCTC13015</strain>
    </source>
</reference>
<dbReference type="SUPFAM" id="SSF69593">
    <property type="entry name" value="Glycerol-3-phosphate (1)-acyltransferase"/>
    <property type="match status" value="1"/>
</dbReference>
<keyword evidence="1 4" id="KW-0808">Transferase</keyword>
<dbReference type="Proteomes" id="UP000215374">
    <property type="component" value="Chromosome 1"/>
</dbReference>